<organism evidence="1 2">
    <name type="scientific">Marinimicrobium koreense</name>
    <dbReference type="NCBI Taxonomy" id="306545"/>
    <lineage>
        <taxon>Bacteria</taxon>
        <taxon>Pseudomonadati</taxon>
        <taxon>Pseudomonadota</taxon>
        <taxon>Gammaproteobacteria</taxon>
        <taxon>Cellvibrionales</taxon>
        <taxon>Cellvibrionaceae</taxon>
        <taxon>Marinimicrobium</taxon>
    </lineage>
</organism>
<keyword evidence="2" id="KW-1185">Reference proteome</keyword>
<dbReference type="InterPro" id="IPR002816">
    <property type="entry name" value="TraB/PrgY/GumN_fam"/>
</dbReference>
<comment type="caution">
    <text evidence="1">The sequence shown here is derived from an EMBL/GenBank/DDBJ whole genome shotgun (WGS) entry which is preliminary data.</text>
</comment>
<dbReference type="AlphaFoldDB" id="A0A3N1NK76"/>
<name>A0A3N1NK76_9GAMM</name>
<dbReference type="Pfam" id="PF01963">
    <property type="entry name" value="TraB_PrgY_gumN"/>
    <property type="match status" value="1"/>
</dbReference>
<dbReference type="PANTHER" id="PTHR40590:SF1">
    <property type="entry name" value="CYTOPLASMIC PROTEIN"/>
    <property type="match status" value="1"/>
</dbReference>
<dbReference type="Proteomes" id="UP000273643">
    <property type="component" value="Unassembled WGS sequence"/>
</dbReference>
<evidence type="ECO:0008006" key="3">
    <source>
        <dbReference type="Google" id="ProtNLM"/>
    </source>
</evidence>
<evidence type="ECO:0000313" key="1">
    <source>
        <dbReference type="EMBL" id="ROQ20214.1"/>
    </source>
</evidence>
<dbReference type="EMBL" id="RJUK01000001">
    <property type="protein sequence ID" value="ROQ20214.1"/>
    <property type="molecule type" value="Genomic_DNA"/>
</dbReference>
<dbReference type="CDD" id="cd14789">
    <property type="entry name" value="Tiki"/>
    <property type="match status" value="1"/>
</dbReference>
<dbReference type="RefSeq" id="WP_170162848.1">
    <property type="nucleotide sequence ID" value="NZ_RJUK01000001.1"/>
</dbReference>
<gene>
    <name evidence="1" type="ORF">EDC38_0814</name>
</gene>
<sequence length="339" mass="38023">MVNRFGALAPTNRLSGARPFFEGLRRALASLLLLSVATLWSGALQAERARIHDALSEVRPTAMVEAPSRPLLWRVQHPDQPEPVYLFGALHFGDDSFFPLPDKVLDAYRDSDLLAVELDVSQVGPDRMHATLARMGRYPSGVQLSERIAPALWEQLSQASQRLGLQTESIVHLRPWLAALQLVNLQVARSDYRAGQGVDRYFLDLARGDKPVEPLETLEQQLSLFAGMTEVEQSAFLEHTLEDLEATGPQLRRMARAWREGDRSDLESVILGAFDREDHFSRTLYQRVFKTRNEAMASAVESYLSAQQRVFLVVGIGHLIGPDGLVDNLRQAGYRIEQL</sequence>
<accession>A0A3N1NK76</accession>
<dbReference type="PANTHER" id="PTHR40590">
    <property type="entry name" value="CYTOPLASMIC PROTEIN-RELATED"/>
    <property type="match status" value="1"/>
</dbReference>
<proteinExistence type="predicted"/>
<reference evidence="1 2" key="1">
    <citation type="submission" date="2018-11" db="EMBL/GenBank/DDBJ databases">
        <title>Genomic Encyclopedia of Type Strains, Phase IV (KMG-IV): sequencing the most valuable type-strain genomes for metagenomic binning, comparative biology and taxonomic classification.</title>
        <authorList>
            <person name="Goeker M."/>
        </authorList>
    </citation>
    <scope>NUCLEOTIDE SEQUENCE [LARGE SCALE GENOMIC DNA]</scope>
    <source>
        <strain evidence="1 2">DSM 16974</strain>
    </source>
</reference>
<dbReference type="InterPro" id="IPR047111">
    <property type="entry name" value="YbaP-like"/>
</dbReference>
<protein>
    <recommendedName>
        <fullName evidence="3">TraB family protein</fullName>
    </recommendedName>
</protein>
<evidence type="ECO:0000313" key="2">
    <source>
        <dbReference type="Proteomes" id="UP000273643"/>
    </source>
</evidence>